<reference evidence="1 2" key="1">
    <citation type="submission" date="2013-04" db="EMBL/GenBank/DDBJ databases">
        <title>Zunongwangia sp. 22II14-10F7 Genome Sequencing.</title>
        <authorList>
            <person name="Lai Q."/>
            <person name="Shao Z."/>
        </authorList>
    </citation>
    <scope>NUCLEOTIDE SEQUENCE [LARGE SCALE GENOMIC DNA]</scope>
    <source>
        <strain evidence="1 2">22II14-10F7</strain>
    </source>
</reference>
<organism evidence="1 2">
    <name type="scientific">Zunongwangia atlantica 22II14-10F7</name>
    <dbReference type="NCBI Taxonomy" id="1185767"/>
    <lineage>
        <taxon>Bacteria</taxon>
        <taxon>Pseudomonadati</taxon>
        <taxon>Bacteroidota</taxon>
        <taxon>Flavobacteriia</taxon>
        <taxon>Flavobacteriales</taxon>
        <taxon>Flavobacteriaceae</taxon>
        <taxon>Zunongwangia</taxon>
    </lineage>
</organism>
<dbReference type="EMBL" id="ARYN01000031">
    <property type="protein sequence ID" value="ORL43635.1"/>
    <property type="molecule type" value="Genomic_DNA"/>
</dbReference>
<dbReference type="Gene3D" id="3.40.630.30">
    <property type="match status" value="1"/>
</dbReference>
<protein>
    <recommendedName>
        <fullName evidence="3">N-acetyltransferase domain-containing protein</fullName>
    </recommendedName>
</protein>
<evidence type="ECO:0000313" key="2">
    <source>
        <dbReference type="Proteomes" id="UP000192746"/>
    </source>
</evidence>
<accession>A0A1Y1SZ53</accession>
<evidence type="ECO:0008006" key="3">
    <source>
        <dbReference type="Google" id="ProtNLM"/>
    </source>
</evidence>
<evidence type="ECO:0000313" key="1">
    <source>
        <dbReference type="EMBL" id="ORL43635.1"/>
    </source>
</evidence>
<dbReference type="AlphaFoldDB" id="A0A1Y1SZ53"/>
<dbReference type="STRING" id="1185767.IIF7_19851"/>
<name>A0A1Y1SZ53_9FLAO</name>
<comment type="caution">
    <text evidence="1">The sequence shown here is derived from an EMBL/GenBank/DDBJ whole genome shotgun (WGS) entry which is preliminary data.</text>
</comment>
<proteinExistence type="predicted"/>
<dbReference type="OrthoDB" id="1433019at2"/>
<dbReference type="RefSeq" id="WP_084843430.1">
    <property type="nucleotide sequence ID" value="NZ_ARYN01000031.1"/>
</dbReference>
<sequence>MNIIGRNNNLKFYLHKSFKSQLFLPISYYISWKLENDWDDYNELYHAINYINNIKNEKDVWFDIHTIQRDNKIIGVLTIVGGKIENLGIQYDKETDNTLLLKYFHIVEKGAGLGSYWLKSIIFPYYQEKDYSKIFVSSSHPKSFNFYRKLGKEIMSNTKSSDNKLYNRQSKTFLIYL</sequence>
<gene>
    <name evidence="1" type="ORF">IIF7_19851</name>
</gene>
<keyword evidence="2" id="KW-1185">Reference proteome</keyword>
<dbReference type="Proteomes" id="UP000192746">
    <property type="component" value="Unassembled WGS sequence"/>
</dbReference>